<accession>A0A1G1SYT9</accession>
<dbReference type="OrthoDB" id="6307329at2"/>
<comment type="caution">
    <text evidence="2">The sequence shown here is derived from an EMBL/GenBank/DDBJ whole genome shotgun (WGS) entry which is preliminary data.</text>
</comment>
<gene>
    <name evidence="2" type="ORF">BEN48_03185</name>
</gene>
<evidence type="ECO:0000313" key="3">
    <source>
        <dbReference type="Proteomes" id="UP000177791"/>
    </source>
</evidence>
<dbReference type="Proteomes" id="UP000177791">
    <property type="component" value="Unassembled WGS sequence"/>
</dbReference>
<dbReference type="STRING" id="1908236.BEN48_03185"/>
<evidence type="ECO:0000313" key="2">
    <source>
        <dbReference type="EMBL" id="OGX83785.1"/>
    </source>
</evidence>
<dbReference type="GO" id="GO:0016758">
    <property type="term" value="F:hexosyltransferase activity"/>
    <property type="evidence" value="ECO:0007669"/>
    <property type="project" value="UniProtKB-ARBA"/>
</dbReference>
<dbReference type="RefSeq" id="WP_070735243.1">
    <property type="nucleotide sequence ID" value="NZ_MDZC01000079.1"/>
</dbReference>
<evidence type="ECO:0000259" key="1">
    <source>
        <dbReference type="Pfam" id="PF00535"/>
    </source>
</evidence>
<dbReference type="CDD" id="cd00761">
    <property type="entry name" value="Glyco_tranf_GTA_type"/>
    <property type="match status" value="1"/>
</dbReference>
<reference evidence="2 3" key="1">
    <citation type="submission" date="2016-08" db="EMBL/GenBank/DDBJ databases">
        <title>Hymenobacter coccineus sp. nov., Hymenobacter lapidarius sp. nov. and Hymenobacter glacialis sp. nov., isolated from Antarctic soil.</title>
        <authorList>
            <person name="Sedlacek I."/>
            <person name="Kralova S."/>
            <person name="Kyrova K."/>
            <person name="Maslanova I."/>
            <person name="Stankova E."/>
            <person name="Vrbovska V."/>
            <person name="Nemec M."/>
            <person name="Bartak M."/>
            <person name="Svec P."/>
            <person name="Busse H.-J."/>
            <person name="Pantucek R."/>
        </authorList>
    </citation>
    <scope>NUCLEOTIDE SEQUENCE [LARGE SCALE GENOMIC DNA]</scope>
    <source>
        <strain evidence="2 3">CCM 8648</strain>
    </source>
</reference>
<protein>
    <recommendedName>
        <fullName evidence="1">Glycosyltransferase 2-like domain-containing protein</fullName>
    </recommendedName>
</protein>
<dbReference type="AlphaFoldDB" id="A0A1G1SYT9"/>
<name>A0A1G1SYT9_9BACT</name>
<dbReference type="Gene3D" id="3.90.550.10">
    <property type="entry name" value="Spore Coat Polysaccharide Biosynthesis Protein SpsA, Chain A"/>
    <property type="match status" value="1"/>
</dbReference>
<keyword evidence="3" id="KW-1185">Reference proteome</keyword>
<organism evidence="2 3">
    <name type="scientific">Hymenobacter glacialis</name>
    <dbReference type="NCBI Taxonomy" id="1908236"/>
    <lineage>
        <taxon>Bacteria</taxon>
        <taxon>Pseudomonadati</taxon>
        <taxon>Bacteroidota</taxon>
        <taxon>Cytophagia</taxon>
        <taxon>Cytophagales</taxon>
        <taxon>Hymenobacteraceae</taxon>
        <taxon>Hymenobacter</taxon>
    </lineage>
</organism>
<dbReference type="Pfam" id="PF00535">
    <property type="entry name" value="Glycos_transf_2"/>
    <property type="match status" value="1"/>
</dbReference>
<feature type="domain" description="Glycosyltransferase 2-like" evidence="1">
    <location>
        <begin position="5"/>
        <end position="109"/>
    </location>
</feature>
<dbReference type="InterPro" id="IPR001173">
    <property type="entry name" value="Glyco_trans_2-like"/>
</dbReference>
<dbReference type="EMBL" id="MDZC01000079">
    <property type="protein sequence ID" value="OGX83785.1"/>
    <property type="molecule type" value="Genomic_DNA"/>
</dbReference>
<sequence>MKKISIVIPVYNRKADLPRCLGSIQSHTANYEVIVVDDGSTDGSFELLQTLDIPNMRLFKNPGNRGVNYTRNRGVEQASGDYVLFLDSDDKLFPDGLDTVFGHVNANPLVRHFLFFSSPNVNKSATAPYHTTYAEWLTESVFGDFAHVIEKKTLLEFPFFEQFRAYENLNWLRIIKATEPQRVVPKLVTWMDQDRTDNLTKTLRLKNREAIAGKFAYLQAYFGLYGADLYALDPVQYRAKLHHALLLGVAADLKPQARALVEASSLPLKGLYKSVVALTPAVALQKLITLK</sequence>
<dbReference type="PANTHER" id="PTHR22916">
    <property type="entry name" value="GLYCOSYLTRANSFERASE"/>
    <property type="match status" value="1"/>
</dbReference>
<dbReference type="InterPro" id="IPR029044">
    <property type="entry name" value="Nucleotide-diphossugar_trans"/>
</dbReference>
<proteinExistence type="predicted"/>
<dbReference type="SUPFAM" id="SSF53448">
    <property type="entry name" value="Nucleotide-diphospho-sugar transferases"/>
    <property type="match status" value="1"/>
</dbReference>